<sequence>MKYVLVCLVFLWGSSACVEDQEEVVAYEYDPARLCVVDANSPVVLAHREPRQRNPLLFISPTCSINQERRLVSFQTYFSEGFVDCSSIWEEVVYWEEVPGRTSISDLECQD</sequence>
<accession>A0A5B8XZS7</accession>
<dbReference type="PROSITE" id="PS51257">
    <property type="entry name" value="PROKAR_LIPOPROTEIN"/>
    <property type="match status" value="1"/>
</dbReference>
<reference evidence="1 2" key="1">
    <citation type="submission" date="2019-08" db="EMBL/GenBank/DDBJ databases">
        <authorList>
            <person name="Liang Q."/>
        </authorList>
    </citation>
    <scope>NUCLEOTIDE SEQUENCE [LARGE SCALE GENOMIC DNA]</scope>
    <source>
        <strain evidence="1 2">V1718</strain>
    </source>
</reference>
<dbReference type="RefSeq" id="WP_146962816.1">
    <property type="nucleotide sequence ID" value="NZ_CP042467.1"/>
</dbReference>
<dbReference type="AlphaFoldDB" id="A0A5B8XZS7"/>
<dbReference type="KEGG" id="bbae:FRD01_20555"/>
<dbReference type="Proteomes" id="UP000321595">
    <property type="component" value="Chromosome"/>
</dbReference>
<keyword evidence="2" id="KW-1185">Reference proteome</keyword>
<proteinExistence type="predicted"/>
<organism evidence="1 2">
    <name type="scientific">Microvenator marinus</name>
    <dbReference type="NCBI Taxonomy" id="2600177"/>
    <lineage>
        <taxon>Bacteria</taxon>
        <taxon>Deltaproteobacteria</taxon>
        <taxon>Bradymonadales</taxon>
        <taxon>Microvenatoraceae</taxon>
        <taxon>Microvenator</taxon>
    </lineage>
</organism>
<evidence type="ECO:0000313" key="2">
    <source>
        <dbReference type="Proteomes" id="UP000321595"/>
    </source>
</evidence>
<dbReference type="EMBL" id="CP042467">
    <property type="protein sequence ID" value="QED29583.1"/>
    <property type="molecule type" value="Genomic_DNA"/>
</dbReference>
<gene>
    <name evidence="1" type="ORF">FRD01_20555</name>
</gene>
<evidence type="ECO:0000313" key="1">
    <source>
        <dbReference type="EMBL" id="QED29583.1"/>
    </source>
</evidence>
<name>A0A5B8XZS7_9DELT</name>
<protein>
    <submittedName>
        <fullName evidence="1">Uncharacterized protein</fullName>
    </submittedName>
</protein>